<dbReference type="Proteomes" id="UP001198163">
    <property type="component" value="Unassembled WGS sequence"/>
</dbReference>
<accession>A0AAE3JJ19</accession>
<dbReference type="InterPro" id="IPR001667">
    <property type="entry name" value="DDH_dom"/>
</dbReference>
<evidence type="ECO:0000259" key="1">
    <source>
        <dbReference type="Pfam" id="PF01368"/>
    </source>
</evidence>
<dbReference type="InterPro" id="IPR003156">
    <property type="entry name" value="DHHA1_dom"/>
</dbReference>
<dbReference type="Gene3D" id="3.10.310.30">
    <property type="match status" value="1"/>
</dbReference>
<dbReference type="GO" id="GO:0003676">
    <property type="term" value="F:nucleic acid binding"/>
    <property type="evidence" value="ECO:0007669"/>
    <property type="project" value="InterPro"/>
</dbReference>
<dbReference type="PANTHER" id="PTHR47618">
    <property type="entry name" value="BIFUNCTIONAL OLIGORIBONUCLEASE AND PAP PHOSPHATASE NRNA"/>
    <property type="match status" value="1"/>
</dbReference>
<feature type="domain" description="DDH" evidence="1">
    <location>
        <begin position="21"/>
        <end position="157"/>
    </location>
</feature>
<dbReference type="RefSeq" id="WP_230755488.1">
    <property type="nucleotide sequence ID" value="NZ_JAINWA010000003.1"/>
</dbReference>
<evidence type="ECO:0000259" key="2">
    <source>
        <dbReference type="Pfam" id="PF02272"/>
    </source>
</evidence>
<protein>
    <submittedName>
        <fullName evidence="3">Bifunctional oligoribonuclease/PAP phosphatase NrnA</fullName>
    </submittedName>
</protein>
<comment type="caution">
    <text evidence="3">The sequence shown here is derived from an EMBL/GenBank/DDBJ whole genome shotgun (WGS) entry which is preliminary data.</text>
</comment>
<dbReference type="PANTHER" id="PTHR47618:SF1">
    <property type="entry name" value="BIFUNCTIONAL OLIGORIBONUCLEASE AND PAP PHOSPHATASE NRNA"/>
    <property type="match status" value="1"/>
</dbReference>
<dbReference type="Pfam" id="PF01368">
    <property type="entry name" value="DHH"/>
    <property type="match status" value="1"/>
</dbReference>
<dbReference type="SUPFAM" id="SSF64182">
    <property type="entry name" value="DHH phosphoesterases"/>
    <property type="match status" value="1"/>
</dbReference>
<evidence type="ECO:0000313" key="3">
    <source>
        <dbReference type="EMBL" id="MCD1654866.1"/>
    </source>
</evidence>
<dbReference type="Pfam" id="PF02272">
    <property type="entry name" value="DHHA1"/>
    <property type="match status" value="1"/>
</dbReference>
<dbReference type="AlphaFoldDB" id="A0AAE3JJ19"/>
<sequence>MKTIPPAYADFFQRYDAYILASHKEPDGDSISSTLALGSWLNRMGKKTILLSAGPFKRPEIQEYEPLFIPNISATAVPENTAVVILDCSGIERIGDAAQGLEIFPMAVIDHHATNEHSGDLAYVDGSVPATTVLVQNIIETFGNSLSRDEAEMLLFGLCTDTGFFRHLDERSAETFAFASRLIAAGANPKSVFAHMNGGKSWGSRILISRILSRMRPYYDGKLIVSWESKEDTDEYGLEGRDSDSLYQLIQSIRGVEAIVIVRQETEDRCSVGFRSLNKIDVSIVAASFGGGGHRQASGLSIEGKIEDLIPRFIEAFKPQFQN</sequence>
<name>A0AAE3JJ19_9SPIR</name>
<keyword evidence="4" id="KW-1185">Reference proteome</keyword>
<dbReference type="InterPro" id="IPR051319">
    <property type="entry name" value="Oligoribo/pAp-PDE_c-di-AMP_PDE"/>
</dbReference>
<dbReference type="EMBL" id="JAINWA010000003">
    <property type="protein sequence ID" value="MCD1654866.1"/>
    <property type="molecule type" value="Genomic_DNA"/>
</dbReference>
<reference evidence="3" key="1">
    <citation type="submission" date="2021-08" db="EMBL/GenBank/DDBJ databases">
        <title>Comparative analyses of Brucepasteria parasyntrophica and Teretinema zuelzerae.</title>
        <authorList>
            <person name="Song Y."/>
            <person name="Brune A."/>
        </authorList>
    </citation>
    <scope>NUCLEOTIDE SEQUENCE</scope>
    <source>
        <strain evidence="3">DSM 1903</strain>
    </source>
</reference>
<dbReference type="InterPro" id="IPR038763">
    <property type="entry name" value="DHH_sf"/>
</dbReference>
<evidence type="ECO:0000313" key="4">
    <source>
        <dbReference type="Proteomes" id="UP001198163"/>
    </source>
</evidence>
<proteinExistence type="predicted"/>
<feature type="domain" description="DHHA1" evidence="2">
    <location>
        <begin position="235"/>
        <end position="319"/>
    </location>
</feature>
<organism evidence="3 4">
    <name type="scientific">Teretinema zuelzerae</name>
    <dbReference type="NCBI Taxonomy" id="156"/>
    <lineage>
        <taxon>Bacteria</taxon>
        <taxon>Pseudomonadati</taxon>
        <taxon>Spirochaetota</taxon>
        <taxon>Spirochaetia</taxon>
        <taxon>Spirochaetales</taxon>
        <taxon>Treponemataceae</taxon>
        <taxon>Teretinema</taxon>
    </lineage>
</organism>
<gene>
    <name evidence="3" type="ORF">K7J14_09140</name>
</gene>
<dbReference type="Gene3D" id="3.90.1640.10">
    <property type="entry name" value="inorganic pyrophosphatase (n-terminal core)"/>
    <property type="match status" value="1"/>
</dbReference>